<keyword evidence="2" id="KW-0614">Plasmid</keyword>
<comment type="caution">
    <text evidence="2">The sequence shown here is derived from an EMBL/GenBank/DDBJ whole genome shotgun (WGS) entry which is preliminary data.</text>
</comment>
<sequence>MPDTVDLLAVFQRIYVINLPERKDRRDEMEAELAHLGLSLTDNRVILFEASRPNDAGKFPSRGARGCFESHLRVHQDILATEVDHALILEDDASFVSDFAKRFGQLRPYLNGGSWDLFMSVGTLSPRHEEKVIQTDLLELRPDSIVNLSHFLGVSRACSKAVVPYFEAMLARNEGDPAGGPMHVDGAYNWFRRAHPELTVVATRTPLALQRSSRSDIAPPKPWHRIPGVHGLIRRMKRLGR</sequence>
<proteinExistence type="predicted"/>
<evidence type="ECO:0000313" key="3">
    <source>
        <dbReference type="Proteomes" id="UP001203945"/>
    </source>
</evidence>
<name>A0ABT1MLI8_9RHOB</name>
<keyword evidence="3" id="KW-1185">Reference proteome</keyword>
<dbReference type="InterPro" id="IPR002654">
    <property type="entry name" value="Glyco_trans_25"/>
</dbReference>
<dbReference type="Pfam" id="PF01755">
    <property type="entry name" value="Glyco_transf_25"/>
    <property type="match status" value="1"/>
</dbReference>
<geneLocation type="plasmid" evidence="2">
    <name>unnamed1</name>
</geneLocation>
<dbReference type="RefSeq" id="WP_255328118.1">
    <property type="nucleotide sequence ID" value="NZ_JAKZEU010000001.1"/>
</dbReference>
<gene>
    <name evidence="2" type="ORF">MLD63_01770</name>
</gene>
<feature type="domain" description="Glycosyl transferase family 25" evidence="1">
    <location>
        <begin position="12"/>
        <end position="130"/>
    </location>
</feature>
<protein>
    <submittedName>
        <fullName evidence="2">Glycosyltransferase family 25 protein</fullName>
    </submittedName>
</protein>
<organism evidence="2 3">
    <name type="scientific">Paracoccus albicereus</name>
    <dbReference type="NCBI Taxonomy" id="2922394"/>
    <lineage>
        <taxon>Bacteria</taxon>
        <taxon>Pseudomonadati</taxon>
        <taxon>Pseudomonadota</taxon>
        <taxon>Alphaproteobacteria</taxon>
        <taxon>Rhodobacterales</taxon>
        <taxon>Paracoccaceae</taxon>
        <taxon>Paracoccus</taxon>
    </lineage>
</organism>
<reference evidence="2 3" key="1">
    <citation type="submission" date="2022-03" db="EMBL/GenBank/DDBJ databases">
        <authorList>
            <person name="He Y."/>
        </authorList>
    </citation>
    <scope>NUCLEOTIDE SEQUENCE [LARGE SCALE GENOMIC DNA]</scope>
    <source>
        <strain evidence="2 3">TK19116</strain>
        <plasmid evidence="2">unnamed1</plasmid>
    </source>
</reference>
<dbReference type="EMBL" id="JAKZEU010000001">
    <property type="protein sequence ID" value="MCQ0969163.1"/>
    <property type="molecule type" value="Genomic_DNA"/>
</dbReference>
<evidence type="ECO:0000313" key="2">
    <source>
        <dbReference type="EMBL" id="MCQ0969163.1"/>
    </source>
</evidence>
<dbReference type="Proteomes" id="UP001203945">
    <property type="component" value="Unassembled WGS sequence"/>
</dbReference>
<dbReference type="CDD" id="cd06532">
    <property type="entry name" value="Glyco_transf_25"/>
    <property type="match status" value="1"/>
</dbReference>
<evidence type="ECO:0000259" key="1">
    <source>
        <dbReference type="Pfam" id="PF01755"/>
    </source>
</evidence>
<accession>A0ABT1MLI8</accession>